<reference evidence="2" key="2">
    <citation type="submission" date="2021-01" db="UniProtKB">
        <authorList>
            <consortium name="EnsemblMetazoa"/>
        </authorList>
    </citation>
    <scope>IDENTIFICATION</scope>
</reference>
<dbReference type="AlphaFoldDB" id="A0A7M7SWW7"/>
<sequence>MLQNWAETVESSKLIQTLRTALKRARLLEVEETCFTSSSRGTDVASETIHPSKGGTIQLPHYGIDLCIPALALQKECEITLKVLPQPSSVLFAENEAIVSPGVVCEPSGITFEKPLKLVIPHCALLTDPSKAKVTMHFTHGNAKVTKKELSSTGSPRCIVRANDLEVYITHFSIYEMFMAISDYLIGKRVASTPYLPKLMSRLQPQYCHLRLFNDTPGLADLIEKEEEKLDYRKMAPTKKMFVHWDKGELKIICEVKGGYVPENERMKTVSLDDIYILDQNLFSFSVRATGDADVDFKFNFYPHCDEGQAFIAKFSGMYLGLVA</sequence>
<dbReference type="RefSeq" id="XP_030837285.1">
    <property type="nucleotide sequence ID" value="XM_030981425.1"/>
</dbReference>
<dbReference type="InParanoid" id="A0A7M7SWW7"/>
<evidence type="ECO:0000313" key="3">
    <source>
        <dbReference type="Proteomes" id="UP000007110"/>
    </source>
</evidence>
<keyword evidence="3" id="KW-1185">Reference proteome</keyword>
<feature type="domain" description="ZU5" evidence="1">
    <location>
        <begin position="44"/>
        <end position="181"/>
    </location>
</feature>
<dbReference type="KEGG" id="spu:100893076"/>
<dbReference type="Pfam" id="PF00791">
    <property type="entry name" value="ZU5"/>
    <property type="match status" value="1"/>
</dbReference>
<dbReference type="InterPro" id="IPR000906">
    <property type="entry name" value="ZU5_dom"/>
</dbReference>
<dbReference type="GO" id="GO:0016020">
    <property type="term" value="C:membrane"/>
    <property type="evidence" value="ECO:0007669"/>
    <property type="project" value="InterPro"/>
</dbReference>
<name>A0A7M7SWW7_STRPU</name>
<dbReference type="SMART" id="SM00218">
    <property type="entry name" value="ZU5"/>
    <property type="match status" value="1"/>
</dbReference>
<accession>A0A7M7SWW7</accession>
<dbReference type="PROSITE" id="PS51145">
    <property type="entry name" value="ZU5"/>
    <property type="match status" value="1"/>
</dbReference>
<dbReference type="Proteomes" id="UP000007110">
    <property type="component" value="Unassembled WGS sequence"/>
</dbReference>
<dbReference type="EnsemblMetazoa" id="XM_030981425">
    <property type="protein sequence ID" value="XP_030837285"/>
    <property type="gene ID" value="LOC100893076"/>
</dbReference>
<dbReference type="InterPro" id="IPR037936">
    <property type="entry name" value="UNC5A-D"/>
</dbReference>
<protein>
    <recommendedName>
        <fullName evidence="1">ZU5 domain-containing protein</fullName>
    </recommendedName>
</protein>
<proteinExistence type="predicted"/>
<reference evidence="3" key="1">
    <citation type="submission" date="2015-02" db="EMBL/GenBank/DDBJ databases">
        <title>Genome sequencing for Strongylocentrotus purpuratus.</title>
        <authorList>
            <person name="Murali S."/>
            <person name="Liu Y."/>
            <person name="Vee V."/>
            <person name="English A."/>
            <person name="Wang M."/>
            <person name="Skinner E."/>
            <person name="Han Y."/>
            <person name="Muzny D.M."/>
            <person name="Worley K.C."/>
            <person name="Gibbs R.A."/>
        </authorList>
    </citation>
    <scope>NUCLEOTIDE SEQUENCE</scope>
</reference>
<dbReference type="Gene3D" id="2.60.220.30">
    <property type="match status" value="1"/>
</dbReference>
<evidence type="ECO:0000259" key="1">
    <source>
        <dbReference type="PROSITE" id="PS51145"/>
    </source>
</evidence>
<dbReference type="GO" id="GO:0005042">
    <property type="term" value="F:netrin receptor activity"/>
    <property type="evidence" value="ECO:0007669"/>
    <property type="project" value="InterPro"/>
</dbReference>
<dbReference type="GeneID" id="100893076"/>
<organism evidence="2 3">
    <name type="scientific">Strongylocentrotus purpuratus</name>
    <name type="common">Purple sea urchin</name>
    <dbReference type="NCBI Taxonomy" id="7668"/>
    <lineage>
        <taxon>Eukaryota</taxon>
        <taxon>Metazoa</taxon>
        <taxon>Echinodermata</taxon>
        <taxon>Eleutherozoa</taxon>
        <taxon>Echinozoa</taxon>
        <taxon>Echinoidea</taxon>
        <taxon>Euechinoidea</taxon>
        <taxon>Echinacea</taxon>
        <taxon>Camarodonta</taxon>
        <taxon>Echinidea</taxon>
        <taxon>Strongylocentrotidae</taxon>
        <taxon>Strongylocentrotus</taxon>
    </lineage>
</organism>
<dbReference type="PANTHER" id="PTHR12582:SF41">
    <property type="entry name" value="UNC5C-LIKE PROTEIN"/>
    <property type="match status" value="1"/>
</dbReference>
<dbReference type="PANTHER" id="PTHR12582">
    <property type="entry name" value="NETRIN RECEPTOR UNC5"/>
    <property type="match status" value="1"/>
</dbReference>
<evidence type="ECO:0000313" key="2">
    <source>
        <dbReference type="EnsemblMetazoa" id="XP_030837285"/>
    </source>
</evidence>